<comment type="caution">
    <text evidence="2">The sequence shown here is derived from an EMBL/GenBank/DDBJ whole genome shotgun (WGS) entry which is preliminary data.</text>
</comment>
<keyword evidence="3" id="KW-1185">Reference proteome</keyword>
<dbReference type="EMBL" id="JYIU01000041">
    <property type="protein sequence ID" value="KJL21076.1"/>
    <property type="molecule type" value="Genomic_DNA"/>
</dbReference>
<dbReference type="Proteomes" id="UP000033572">
    <property type="component" value="Unassembled WGS sequence"/>
</dbReference>
<evidence type="ECO:0000313" key="3">
    <source>
        <dbReference type="Proteomes" id="UP000033572"/>
    </source>
</evidence>
<dbReference type="KEGG" id="mfol:DXT68_13985"/>
<dbReference type="AlphaFoldDB" id="A0A0F0KP83"/>
<feature type="transmembrane region" description="Helical" evidence="1">
    <location>
        <begin position="45"/>
        <end position="68"/>
    </location>
</feature>
<feature type="transmembrane region" description="Helical" evidence="1">
    <location>
        <begin position="343"/>
        <end position="361"/>
    </location>
</feature>
<keyword evidence="1" id="KW-0472">Membrane</keyword>
<sequence>MSQAFRIFARVVAGHWPALMAWYLGGEALHRVLIELAGFVGGHTTLGGLLLLPLAVAARLVSYVAMYLTVRPSLPHSRREDAGGIREFASATLTAILPFFAFYTAWGLLDADQIEFFQIANSLAVGGVGYDPAERGDRGGLIAVGVLPVAVLLVAFVARLLFARYAARLPRWTIILATYAEALWTFMLFMFVARWWSGVLDWFSQREAVGWLRGVGDWFAVNLAPVAIVWEGAAWVVGILVAALIVPAAWLTVAGVIFGTTFDSTPSLGRWRGAAARGAARSAAMSVARTLVMRLEGLWAAVAVIWRGGPLLYGAYALSYAAWALAEQAGTRAVFQLIGGHEASFWAGFFPLVTVAVAAVTEPLRVAIVVTAYDGVLGRPRSELDTRPSGVDVEPGQIVVAALDVEPERPVDVVGKQEDEQDAVRIRLDGA</sequence>
<keyword evidence="1" id="KW-1133">Transmembrane helix</keyword>
<protein>
    <submittedName>
        <fullName evidence="2">Uncharacterized protein</fullName>
    </submittedName>
</protein>
<organism evidence="2 3">
    <name type="scientific">Microbacterium foliorum</name>
    <dbReference type="NCBI Taxonomy" id="104336"/>
    <lineage>
        <taxon>Bacteria</taxon>
        <taxon>Bacillati</taxon>
        <taxon>Actinomycetota</taxon>
        <taxon>Actinomycetes</taxon>
        <taxon>Micrococcales</taxon>
        <taxon>Microbacteriaceae</taxon>
        <taxon>Microbacterium</taxon>
    </lineage>
</organism>
<feature type="transmembrane region" description="Helical" evidence="1">
    <location>
        <begin position="233"/>
        <end position="262"/>
    </location>
</feature>
<reference evidence="2 3" key="1">
    <citation type="submission" date="2015-02" db="EMBL/GenBank/DDBJ databases">
        <title>Draft genome sequences of ten Microbacterium spp. with emphasis on heavy metal contaminated environments.</title>
        <authorList>
            <person name="Corretto E."/>
        </authorList>
    </citation>
    <scope>NUCLEOTIDE SEQUENCE [LARGE SCALE GENOMIC DNA]</scope>
    <source>
        <strain evidence="2 3">DSM 12966</strain>
    </source>
</reference>
<feature type="transmembrane region" description="Helical" evidence="1">
    <location>
        <begin position="7"/>
        <end position="25"/>
    </location>
</feature>
<dbReference type="GeneID" id="94445507"/>
<accession>A0A0F0KP83</accession>
<dbReference type="PATRIC" id="fig|104336.4.peg.1799"/>
<gene>
    <name evidence="2" type="ORF">RN50_01760</name>
</gene>
<dbReference type="RefSeq" id="WP_045254133.1">
    <property type="nucleotide sequence ID" value="NZ_CP031425.1"/>
</dbReference>
<proteinExistence type="predicted"/>
<feature type="transmembrane region" description="Helical" evidence="1">
    <location>
        <begin position="298"/>
        <end position="323"/>
    </location>
</feature>
<name>A0A0F0KP83_9MICO</name>
<evidence type="ECO:0000256" key="1">
    <source>
        <dbReference type="SAM" id="Phobius"/>
    </source>
</evidence>
<evidence type="ECO:0000313" key="2">
    <source>
        <dbReference type="EMBL" id="KJL21076.1"/>
    </source>
</evidence>
<feature type="transmembrane region" description="Helical" evidence="1">
    <location>
        <begin position="140"/>
        <end position="162"/>
    </location>
</feature>
<feature type="transmembrane region" description="Helical" evidence="1">
    <location>
        <begin position="174"/>
        <end position="196"/>
    </location>
</feature>
<feature type="transmembrane region" description="Helical" evidence="1">
    <location>
        <begin position="88"/>
        <end position="109"/>
    </location>
</feature>
<keyword evidence="1" id="KW-0812">Transmembrane</keyword>